<proteinExistence type="predicted"/>
<comment type="caution">
    <text evidence="2">The sequence shown here is derived from an EMBL/GenBank/DDBJ whole genome shotgun (WGS) entry which is preliminary data.</text>
</comment>
<dbReference type="InterPro" id="IPR031807">
    <property type="entry name" value="HicB-like"/>
</dbReference>
<dbReference type="PANTHER" id="PTHR34504:SF2">
    <property type="entry name" value="UPF0150 PROTEIN SSL0259"/>
    <property type="match status" value="1"/>
</dbReference>
<feature type="domain" description="HicB-like antitoxin of toxin-antitoxin system" evidence="1">
    <location>
        <begin position="12"/>
        <end position="55"/>
    </location>
</feature>
<dbReference type="Proteomes" id="UP000231493">
    <property type="component" value="Unassembled WGS sequence"/>
</dbReference>
<organism evidence="2 3">
    <name type="scientific">Candidatus Infernicultor aquiphilus</name>
    <dbReference type="NCBI Taxonomy" id="1805029"/>
    <lineage>
        <taxon>Bacteria</taxon>
        <taxon>Pseudomonadati</taxon>
        <taxon>Atribacterota</taxon>
        <taxon>Candidatus Phoenicimicrobiia</taxon>
        <taxon>Candidatus Pheonicimicrobiales</taxon>
        <taxon>Candidatus Phoenicimicrobiaceae</taxon>
        <taxon>Candidatus Infernicultor</taxon>
    </lineage>
</organism>
<dbReference type="EMBL" id="PFIP01000139">
    <property type="protein sequence ID" value="PIX33653.1"/>
    <property type="molecule type" value="Genomic_DNA"/>
</dbReference>
<dbReference type="InterPro" id="IPR051404">
    <property type="entry name" value="TA_system_antitoxin"/>
</dbReference>
<dbReference type="Gene3D" id="3.30.160.250">
    <property type="match status" value="1"/>
</dbReference>
<name>A0A2M7K699_9BACT</name>
<evidence type="ECO:0000313" key="3">
    <source>
        <dbReference type="Proteomes" id="UP000231493"/>
    </source>
</evidence>
<dbReference type="AlphaFoldDB" id="A0A2M7K699"/>
<reference evidence="3" key="1">
    <citation type="submission" date="2017-09" db="EMBL/GenBank/DDBJ databases">
        <title>Depth-based differentiation of microbial function through sediment-hosted aquifers and enrichment of novel symbionts in the deep terrestrial subsurface.</title>
        <authorList>
            <person name="Probst A.J."/>
            <person name="Ladd B."/>
            <person name="Jarett J.K."/>
            <person name="Geller-Mcgrath D.E."/>
            <person name="Sieber C.M."/>
            <person name="Emerson J.B."/>
            <person name="Anantharaman K."/>
            <person name="Thomas B.C."/>
            <person name="Malmstrom R."/>
            <person name="Stieglmeier M."/>
            <person name="Klingl A."/>
            <person name="Woyke T."/>
            <person name="Ryan C.M."/>
            <person name="Banfield J.F."/>
        </authorList>
    </citation>
    <scope>NUCLEOTIDE SEQUENCE [LARGE SCALE GENOMIC DNA]</scope>
</reference>
<protein>
    <submittedName>
        <fullName evidence="2">HicB family protein</fullName>
    </submittedName>
</protein>
<gene>
    <name evidence="2" type="ORF">COZ58_06870</name>
</gene>
<dbReference type="PANTHER" id="PTHR34504">
    <property type="entry name" value="ANTITOXIN HICB"/>
    <property type="match status" value="1"/>
</dbReference>
<accession>A0A2M7K699</accession>
<evidence type="ECO:0000259" key="1">
    <source>
        <dbReference type="Pfam" id="PF15919"/>
    </source>
</evidence>
<evidence type="ECO:0000313" key="2">
    <source>
        <dbReference type="EMBL" id="PIX33653.1"/>
    </source>
</evidence>
<dbReference type="Pfam" id="PF15919">
    <property type="entry name" value="HicB_lk_antitox"/>
    <property type="match status" value="1"/>
</dbReference>
<dbReference type="SUPFAM" id="SSF143100">
    <property type="entry name" value="TTHA1013/TTHA0281-like"/>
    <property type="match status" value="1"/>
</dbReference>
<sequence>MRFQVVFTYDPEYKGYVADVPELPGCMSQGKTLDKAIENIKDAIKGYLYVEKKHGRSFEPKEEKSAFVGEVTV</sequence>
<dbReference type="InterPro" id="IPR035069">
    <property type="entry name" value="TTHA1013/TTHA0281-like"/>
</dbReference>